<keyword evidence="3" id="KW-1185">Reference proteome</keyword>
<evidence type="ECO:0000313" key="3">
    <source>
        <dbReference type="Proteomes" id="UP000019132"/>
    </source>
</evidence>
<evidence type="ECO:0000313" key="2">
    <source>
        <dbReference type="EnsemblProtists" id="PYU1_T004507"/>
    </source>
</evidence>
<name>K3WHR5_GLOUD</name>
<dbReference type="OMA" id="QEMFRHL"/>
<dbReference type="EMBL" id="GL376631">
    <property type="status" value="NOT_ANNOTATED_CDS"/>
    <property type="molecule type" value="Genomic_DNA"/>
</dbReference>
<sequence length="872" mass="101168">MPLATLKQEAALTKKKSGEIKLSHINDTRPVPQHDEHVVLQLLEEIHQLVMPSQVLATDSPRLHAAAKLYLDTRDTFEMIEHKVEEHLQERPKILRKLSKRASANKEIEKAGIRKSAPTTPEVRPRSVDSARSTGTVELYDEGLVDRIQDMFRHLGEQLGPAILKELRMRTLTMQSILHYVRFLPADYQWTAYKDARKEKVALAYRAPTPTQTSSETFMLKQHAEFIKEHIRKDVDTVCLFSSDGTLSTIFGDDIKADKEMVAEKFESLVTDVYSSYLRSIIDTQMDQLTRLSEHWQLEMTASKSLDPPFVQHFSRMRKFRTKINIFPSMMFSLEDRLAGLPRPTAGQTLKILVADIRHLGIWWQKSVLSMTERDISTVHTDENRGIFGRVESLDGQIYLPLVSDNNQDPLRRFWKSGALTKWIGQRLLVNNGKDSIWIEVEVKDVDDKKCKLEMKKSLQACNEVGYWSQYFTTNEWITIRDLKFMTVPLNPGFRIHMGQKFRDVLDVIQSVVVEISSIFPNDELNRKVATALWKSVEPSVSKGEHIYARYLRSILNQDVLPKRTEFIPGRFDDRGCYHHQPTFQLSQATSRSSTLSPFEKLCHHLLEETEIVGVCFQANNASLSRAFVQVLHDKLDKVLRAQRSKFEKEETSKIEFVLAEYANACRFMYVWRISRHELDTIPRQARGKRDASSIHMEWVDRTFERMDKMIIEMTHLQLHFVHRAFFHECSSYLLPGIYEQAWTASKPWFGNSRCTYGIQFFVIRLQSLLEYISNSLLPLYERPLAVHDKLHDLVVWMILDSLPCITASYETITVSRARTTQWKIDVLYLVCGVHKLLRLLDRIQMPRTVMSDERGKLKPSNEVRGLCLRLL</sequence>
<reference evidence="3" key="2">
    <citation type="submission" date="2010-04" db="EMBL/GenBank/DDBJ databases">
        <authorList>
            <person name="Buell R."/>
            <person name="Hamilton J."/>
            <person name="Hostetler J."/>
        </authorList>
    </citation>
    <scope>NUCLEOTIDE SEQUENCE [LARGE SCALE GENOMIC DNA]</scope>
    <source>
        <strain evidence="3">DAOM:BR144</strain>
    </source>
</reference>
<feature type="region of interest" description="Disordered" evidence="1">
    <location>
        <begin position="106"/>
        <end position="131"/>
    </location>
</feature>
<accession>K3WHR5</accession>
<dbReference type="InParanoid" id="K3WHR5"/>
<dbReference type="VEuPathDB" id="FungiDB:PYU1_G004497"/>
<reference evidence="2" key="3">
    <citation type="submission" date="2015-02" db="UniProtKB">
        <authorList>
            <consortium name="EnsemblProtists"/>
        </authorList>
    </citation>
    <scope>IDENTIFICATION</scope>
    <source>
        <strain evidence="2">DAOM BR144</strain>
    </source>
</reference>
<dbReference type="eggNOG" id="ENOG502REKV">
    <property type="taxonomic scope" value="Eukaryota"/>
</dbReference>
<reference evidence="3" key="1">
    <citation type="journal article" date="2010" name="Genome Biol.">
        <title>Genome sequence of the necrotrophic plant pathogen Pythium ultimum reveals original pathogenicity mechanisms and effector repertoire.</title>
        <authorList>
            <person name="Levesque C.A."/>
            <person name="Brouwer H."/>
            <person name="Cano L."/>
            <person name="Hamilton J.P."/>
            <person name="Holt C."/>
            <person name="Huitema E."/>
            <person name="Raffaele S."/>
            <person name="Robideau G.P."/>
            <person name="Thines M."/>
            <person name="Win J."/>
            <person name="Zerillo M.M."/>
            <person name="Beakes G.W."/>
            <person name="Boore J.L."/>
            <person name="Busam D."/>
            <person name="Dumas B."/>
            <person name="Ferriera S."/>
            <person name="Fuerstenberg S.I."/>
            <person name="Gachon C.M."/>
            <person name="Gaulin E."/>
            <person name="Govers F."/>
            <person name="Grenville-Briggs L."/>
            <person name="Horner N."/>
            <person name="Hostetler J."/>
            <person name="Jiang R.H."/>
            <person name="Johnson J."/>
            <person name="Krajaejun T."/>
            <person name="Lin H."/>
            <person name="Meijer H.J."/>
            <person name="Moore B."/>
            <person name="Morris P."/>
            <person name="Phuntmart V."/>
            <person name="Puiu D."/>
            <person name="Shetty J."/>
            <person name="Stajich J.E."/>
            <person name="Tripathy S."/>
            <person name="Wawra S."/>
            <person name="van West P."/>
            <person name="Whitty B.R."/>
            <person name="Coutinho P.M."/>
            <person name="Henrissat B."/>
            <person name="Martin F."/>
            <person name="Thomas P.D."/>
            <person name="Tyler B.M."/>
            <person name="De Vries R.P."/>
            <person name="Kamoun S."/>
            <person name="Yandell M."/>
            <person name="Tisserat N."/>
            <person name="Buell C.R."/>
        </authorList>
    </citation>
    <scope>NUCLEOTIDE SEQUENCE</scope>
    <source>
        <strain evidence="3">DAOM:BR144</strain>
    </source>
</reference>
<proteinExistence type="predicted"/>
<dbReference type="STRING" id="431595.K3WHR5"/>
<dbReference type="Proteomes" id="UP000019132">
    <property type="component" value="Unassembled WGS sequence"/>
</dbReference>
<evidence type="ECO:0000256" key="1">
    <source>
        <dbReference type="SAM" id="MobiDB-lite"/>
    </source>
</evidence>
<organism evidence="2 3">
    <name type="scientific">Globisporangium ultimum (strain ATCC 200006 / CBS 805.95 / DAOM BR144)</name>
    <name type="common">Pythium ultimum</name>
    <dbReference type="NCBI Taxonomy" id="431595"/>
    <lineage>
        <taxon>Eukaryota</taxon>
        <taxon>Sar</taxon>
        <taxon>Stramenopiles</taxon>
        <taxon>Oomycota</taxon>
        <taxon>Peronosporomycetes</taxon>
        <taxon>Pythiales</taxon>
        <taxon>Pythiaceae</taxon>
        <taxon>Globisporangium</taxon>
    </lineage>
</organism>
<dbReference type="EnsemblProtists" id="PYU1_T004507">
    <property type="protein sequence ID" value="PYU1_T004507"/>
    <property type="gene ID" value="PYU1_G004497"/>
</dbReference>
<dbReference type="HOGENOM" id="CLU_286784_0_0_1"/>
<protein>
    <submittedName>
        <fullName evidence="2">Uncharacterized protein</fullName>
    </submittedName>
</protein>
<dbReference type="AlphaFoldDB" id="K3WHR5"/>